<evidence type="ECO:0000313" key="4">
    <source>
        <dbReference type="EMBL" id="MFC3283548.1"/>
    </source>
</evidence>
<sequence>MNKSIMIGSTLAVLGLGGLAVGAYQVQTFSQPPEPVYADILSVDAATRSVETPREVCEDVVVSQRAPSRDPNRIVGTAAGAIVGGLLGNQIGGGSGKKIATVAGAVGGGFAGREVQERIEAGQTTTTTQRQCHTVVDTREEHLGYDVEYRYEGQVYSVRLDEAPQGSRVLMQDDEPQWHGADATATQG</sequence>
<evidence type="ECO:0000259" key="3">
    <source>
        <dbReference type="Pfam" id="PF05433"/>
    </source>
</evidence>
<evidence type="ECO:0000256" key="2">
    <source>
        <dbReference type="ARBA" id="ARBA00023136"/>
    </source>
</evidence>
<feature type="domain" description="Glycine zipper 2TM" evidence="3">
    <location>
        <begin position="76"/>
        <end position="116"/>
    </location>
</feature>
<dbReference type="InterPro" id="IPR051407">
    <property type="entry name" value="Bact_OM_lipoprot/Surf_antigen"/>
</dbReference>
<reference evidence="5" key="1">
    <citation type="journal article" date="2019" name="Int. J. Syst. Evol. Microbiol.">
        <title>The Global Catalogue of Microorganisms (GCM) 10K type strain sequencing project: providing services to taxonomists for standard genome sequencing and annotation.</title>
        <authorList>
            <consortium name="The Broad Institute Genomics Platform"/>
            <consortium name="The Broad Institute Genome Sequencing Center for Infectious Disease"/>
            <person name="Wu L."/>
            <person name="Ma J."/>
        </authorList>
    </citation>
    <scope>NUCLEOTIDE SEQUENCE [LARGE SCALE GENOMIC DNA]</scope>
    <source>
        <strain evidence="5">CECT 7698</strain>
    </source>
</reference>
<evidence type="ECO:0000313" key="5">
    <source>
        <dbReference type="Proteomes" id="UP001595579"/>
    </source>
</evidence>
<keyword evidence="2" id="KW-0472">Membrane</keyword>
<dbReference type="RefSeq" id="WP_386772646.1">
    <property type="nucleotide sequence ID" value="NZ_JBHRUG010000017.1"/>
</dbReference>
<keyword evidence="5" id="KW-1185">Reference proteome</keyword>
<dbReference type="Proteomes" id="UP001595579">
    <property type="component" value="Unassembled WGS sequence"/>
</dbReference>
<comment type="caution">
    <text evidence="4">The sequence shown here is derived from an EMBL/GenBank/DDBJ whole genome shotgun (WGS) entry which is preliminary data.</text>
</comment>
<dbReference type="Pfam" id="PF05433">
    <property type="entry name" value="Rick_17kDa_Anti"/>
    <property type="match status" value="1"/>
</dbReference>
<dbReference type="NCBIfam" id="NF008437">
    <property type="entry name" value="PRK11280.1"/>
    <property type="match status" value="1"/>
</dbReference>
<dbReference type="PANTHER" id="PTHR35603:SF2">
    <property type="entry name" value="OUTER MEMBRANE LIPOPROTEIN"/>
    <property type="match status" value="1"/>
</dbReference>
<evidence type="ECO:0000256" key="1">
    <source>
        <dbReference type="ARBA" id="ARBA00004370"/>
    </source>
</evidence>
<comment type="subcellular location">
    <subcellularLocation>
        <location evidence="1">Membrane</location>
    </subcellularLocation>
</comment>
<accession>A0ABV7LM78</accession>
<proteinExistence type="predicted"/>
<name>A0ABV7LM78_9GAMM</name>
<gene>
    <name evidence="4" type="ORF">ACFOEV_08025</name>
</gene>
<organism evidence="4 5">
    <name type="scientific">Litchfieldella rifensis</name>
    <dbReference type="NCBI Taxonomy" id="762643"/>
    <lineage>
        <taxon>Bacteria</taxon>
        <taxon>Pseudomonadati</taxon>
        <taxon>Pseudomonadota</taxon>
        <taxon>Gammaproteobacteria</taxon>
        <taxon>Oceanospirillales</taxon>
        <taxon>Halomonadaceae</taxon>
        <taxon>Litchfieldella</taxon>
    </lineage>
</organism>
<dbReference type="EMBL" id="JBHRUG010000017">
    <property type="protein sequence ID" value="MFC3283548.1"/>
    <property type="molecule type" value="Genomic_DNA"/>
</dbReference>
<dbReference type="PANTHER" id="PTHR35603">
    <property type="match status" value="1"/>
</dbReference>
<protein>
    <submittedName>
        <fullName evidence="4">Glycine zipper 2TM domain-containing protein</fullName>
    </submittedName>
</protein>
<dbReference type="InterPro" id="IPR008816">
    <property type="entry name" value="Gly_zipper_2TM_dom"/>
</dbReference>